<evidence type="ECO:0000256" key="1">
    <source>
        <dbReference type="SAM" id="MobiDB-lite"/>
    </source>
</evidence>
<feature type="region of interest" description="Disordered" evidence="1">
    <location>
        <begin position="61"/>
        <end position="89"/>
    </location>
</feature>
<proteinExistence type="predicted"/>
<keyword evidence="3" id="KW-1185">Reference proteome</keyword>
<dbReference type="Proteomes" id="UP001141422">
    <property type="component" value="Unassembled WGS sequence"/>
</dbReference>
<protein>
    <submittedName>
        <fullName evidence="2">Uncharacterized protein</fullName>
    </submittedName>
</protein>
<evidence type="ECO:0000313" key="2">
    <source>
        <dbReference type="EMBL" id="MCZ0860921.1"/>
    </source>
</evidence>
<organism evidence="2 3">
    <name type="scientific">Methanocorpusculum petauri</name>
    <dbReference type="NCBI Taxonomy" id="3002863"/>
    <lineage>
        <taxon>Archaea</taxon>
        <taxon>Methanobacteriati</taxon>
        <taxon>Methanobacteriota</taxon>
        <taxon>Stenosarchaea group</taxon>
        <taxon>Methanomicrobia</taxon>
        <taxon>Methanomicrobiales</taxon>
        <taxon>Methanocorpusculaceae</taxon>
        <taxon>Methanocorpusculum</taxon>
    </lineage>
</organism>
<reference evidence="2" key="1">
    <citation type="submission" date="2022-12" db="EMBL/GenBank/DDBJ databases">
        <title>Isolation and characterisation of novel Methanocorpusculum spp. from native Australian herbivores indicates the genus is ancestrally host-associated.</title>
        <authorList>
            <person name="Volmer J.G."/>
            <person name="Soo R.M."/>
            <person name="Evans P.N."/>
            <person name="Hoedt E.C."/>
            <person name="Astorga Alsina A.L."/>
            <person name="Woodcroft B.J."/>
            <person name="Tyson G.W."/>
            <person name="Hugenholtz P."/>
            <person name="Morrison M."/>
        </authorList>
    </citation>
    <scope>NUCLEOTIDE SEQUENCE</scope>
    <source>
        <strain evidence="2">MG</strain>
    </source>
</reference>
<sequence length="179" mass="19880">MSGSFASICRRVCDSNAARPLGREGERRIANAMSEARGAKRRICVICVILSSSCPYEETRTTEIPASRHKPKTPDHDTPHPPRKPSMNEEPLRYYGDTYCCPACGTAFTLIRKEITGCGTGTQHNTLRCPVCTADTAIRVSDEELALITSYIKLRSKARDLIRTRTLNQTTRHPSGTRP</sequence>
<evidence type="ECO:0000313" key="3">
    <source>
        <dbReference type="Proteomes" id="UP001141422"/>
    </source>
</evidence>
<dbReference type="RefSeq" id="WP_268925120.1">
    <property type="nucleotide sequence ID" value="NZ_JAPTGB010000013.1"/>
</dbReference>
<gene>
    <name evidence="2" type="ORF">O0S10_06735</name>
</gene>
<comment type="caution">
    <text evidence="2">The sequence shown here is derived from an EMBL/GenBank/DDBJ whole genome shotgun (WGS) entry which is preliminary data.</text>
</comment>
<name>A0ABT4IGP8_9EURY</name>
<accession>A0ABT4IGP8</accession>
<dbReference type="EMBL" id="JAPTGB010000013">
    <property type="protein sequence ID" value="MCZ0860921.1"/>
    <property type="molecule type" value="Genomic_DNA"/>
</dbReference>
<feature type="compositionally biased region" description="Basic and acidic residues" evidence="1">
    <location>
        <begin position="72"/>
        <end position="89"/>
    </location>
</feature>